<dbReference type="InterPro" id="IPR000073">
    <property type="entry name" value="AB_hydrolase_1"/>
</dbReference>
<evidence type="ECO:0000256" key="1">
    <source>
        <dbReference type="PIRSR" id="PIRSR017388-1"/>
    </source>
</evidence>
<dbReference type="HOGENOM" id="CLU_076594_0_2_9"/>
<dbReference type="InterPro" id="IPR029058">
    <property type="entry name" value="AB_hydrolase_fold"/>
</dbReference>
<dbReference type="Pfam" id="PF12146">
    <property type="entry name" value="Hydrolase_4"/>
    <property type="match status" value="1"/>
</dbReference>
<dbReference type="InterPro" id="IPR022742">
    <property type="entry name" value="Hydrolase_4"/>
</dbReference>
<dbReference type="GO" id="GO:0052689">
    <property type="term" value="F:carboxylic ester hydrolase activity"/>
    <property type="evidence" value="ECO:0007669"/>
    <property type="project" value="InterPro"/>
</dbReference>
<dbReference type="InterPro" id="IPR051044">
    <property type="entry name" value="MAG_DAG_Lipase"/>
</dbReference>
<sequence>MGSKKTKCLIIHGFGGGVHEVKPLAEYLIGLNYEVFCPTLQGHSGTRKDMNKATYSDWIDSAEREFLRLKETGDEILLIGFSMGGLIAFSLAYKYNIKAIVTINTPIFYWNLLRVFLNLVDDIKCKKCNHIRRYLQAKSNSPFLAMIQFLLLLRQTKSKLEKISCPILIIQAEDDDTVRRKSVDYIYEHVSSEKKRIKYFHEGGHLILLSPVADQVYFCVEDFIQDQ</sequence>
<evidence type="ECO:0000313" key="6">
    <source>
        <dbReference type="EMBL" id="AGA68276.1"/>
    </source>
</evidence>
<feature type="active site" description="Charge relay system" evidence="1">
    <location>
        <position position="175"/>
    </location>
</feature>
<dbReference type="Proteomes" id="UP000010797">
    <property type="component" value="Chromosome"/>
</dbReference>
<protein>
    <submittedName>
        <fullName evidence="6">Esterase/lipase</fullName>
    </submittedName>
</protein>
<feature type="binding site" evidence="2">
    <location>
        <position position="14"/>
    </location>
    <ligand>
        <name>substrate</name>
    </ligand>
</feature>
<feature type="active site" description="Charge relay system" evidence="1">
    <location>
        <position position="205"/>
    </location>
</feature>
<evidence type="ECO:0000259" key="4">
    <source>
        <dbReference type="Pfam" id="PF00561"/>
    </source>
</evidence>
<dbReference type="PANTHER" id="PTHR11614">
    <property type="entry name" value="PHOSPHOLIPASE-RELATED"/>
    <property type="match status" value="1"/>
</dbReference>
<gene>
    <name evidence="6" type="ordered locus">Desdi_0749</name>
</gene>
<reference evidence="7" key="1">
    <citation type="submission" date="2012-02" db="EMBL/GenBank/DDBJ databases">
        <title>Complete sequence of Desulfitobacterium dichloroeliminans LMG P-21439.</title>
        <authorList>
            <person name="Lucas S."/>
            <person name="Han J."/>
            <person name="Lapidus A."/>
            <person name="Cheng J.-F."/>
            <person name="Goodwin L."/>
            <person name="Pitluck S."/>
            <person name="Peters L."/>
            <person name="Ovchinnikova G."/>
            <person name="Teshima H."/>
            <person name="Detter J.C."/>
            <person name="Han C."/>
            <person name="Tapia R."/>
            <person name="Land M."/>
            <person name="Hauser L."/>
            <person name="Kyrpides N."/>
            <person name="Ivanova N."/>
            <person name="Pagani I."/>
            <person name="Kruse T."/>
            <person name="de Vos W.M."/>
            <person name="Boon N."/>
            <person name="Smidt H."/>
            <person name="Woyke T."/>
        </authorList>
    </citation>
    <scope>NUCLEOTIDE SEQUENCE [LARGE SCALE GENOMIC DNA]</scope>
    <source>
        <strain evidence="7">LMG P-21439 / DCA1</strain>
    </source>
</reference>
<dbReference type="KEGG" id="ddl:Desdi_0749"/>
<proteinExistence type="predicted"/>
<dbReference type="RefSeq" id="WP_015261277.1">
    <property type="nucleotide sequence ID" value="NC_019903.1"/>
</dbReference>
<dbReference type="ESTHER" id="desdl-l0f6j2">
    <property type="family name" value="CarbLipBact_2"/>
</dbReference>
<organism evidence="6 7">
    <name type="scientific">Desulfitobacterium dichloroeliminans (strain LMG P-21439 / DCA1)</name>
    <dbReference type="NCBI Taxonomy" id="871963"/>
    <lineage>
        <taxon>Bacteria</taxon>
        <taxon>Bacillati</taxon>
        <taxon>Bacillota</taxon>
        <taxon>Clostridia</taxon>
        <taxon>Eubacteriales</taxon>
        <taxon>Desulfitobacteriaceae</taxon>
        <taxon>Desulfitobacterium</taxon>
    </lineage>
</organism>
<dbReference type="STRING" id="871963.Desdi_0749"/>
<dbReference type="EMBL" id="CP003344">
    <property type="protein sequence ID" value="AGA68276.1"/>
    <property type="molecule type" value="Genomic_DNA"/>
</dbReference>
<evidence type="ECO:0000259" key="5">
    <source>
        <dbReference type="Pfam" id="PF12146"/>
    </source>
</evidence>
<accession>L0F6J2</accession>
<dbReference type="AlphaFoldDB" id="L0F6J2"/>
<feature type="domain" description="Serine aminopeptidase S33" evidence="5">
    <location>
        <begin position="146"/>
        <end position="208"/>
    </location>
</feature>
<feature type="active site" description="Nucleophile" evidence="1">
    <location>
        <position position="82"/>
    </location>
</feature>
<evidence type="ECO:0000256" key="3">
    <source>
        <dbReference type="PIRSR" id="PIRSR017388-3"/>
    </source>
</evidence>
<keyword evidence="7" id="KW-1185">Reference proteome</keyword>
<evidence type="ECO:0000256" key="2">
    <source>
        <dbReference type="PIRSR" id="PIRSR017388-2"/>
    </source>
</evidence>
<feature type="binding site" evidence="2">
    <location>
        <position position="83"/>
    </location>
    <ligand>
        <name>substrate</name>
    </ligand>
</feature>
<dbReference type="PIRSF" id="PIRSF017388">
    <property type="entry name" value="Esterase_lipase"/>
    <property type="match status" value="1"/>
</dbReference>
<name>L0F6J2_DESDL</name>
<dbReference type="Pfam" id="PF00561">
    <property type="entry name" value="Abhydrolase_1"/>
    <property type="match status" value="1"/>
</dbReference>
<dbReference type="SUPFAM" id="SSF53474">
    <property type="entry name" value="alpha/beta-Hydrolases"/>
    <property type="match status" value="1"/>
</dbReference>
<dbReference type="OrthoDB" id="9786110at2"/>
<evidence type="ECO:0000313" key="7">
    <source>
        <dbReference type="Proteomes" id="UP000010797"/>
    </source>
</evidence>
<feature type="domain" description="AB hydrolase-1" evidence="4">
    <location>
        <begin position="9"/>
        <end position="111"/>
    </location>
</feature>
<dbReference type="InterPro" id="IPR012354">
    <property type="entry name" value="Esterase_lipase"/>
</dbReference>
<dbReference type="eggNOG" id="COG1647">
    <property type="taxonomic scope" value="Bacteria"/>
</dbReference>
<dbReference type="Gene3D" id="3.40.50.1820">
    <property type="entry name" value="alpha/beta hydrolase"/>
    <property type="match status" value="1"/>
</dbReference>
<feature type="site" description="Important for substrate specificity" evidence="3">
    <location>
        <position position="123"/>
    </location>
</feature>